<proteinExistence type="predicted"/>
<dbReference type="InterPro" id="IPR011009">
    <property type="entry name" value="Kinase-like_dom_sf"/>
</dbReference>
<sequence>MFTSTWLLLLGNMMNSAGRRAKRTKTEVFLWKPNASKFKRVITAGVPLLVSCTNAEMLLVKKLLELDPKDDVKESKQPPEIAALAVLPDYNRLAKPILCSHADSDPEYGTALFQHYQLGDLEQWKRQQFDSKNWKPPPENTTRGINNRAADVWAVDACIHFLATGKEPIEDSDAYAARRYRNNNNQHPASARFYDHEDRYYDAHVARRAIPINLSKIQLHQRGLGLSTEEKRAQGIGPEYHQYSDELNDWMMQHLSRTPSRRRATERLVYGMSLEAMGMLKKIGRKSALVDMDAQFGIDA</sequence>
<dbReference type="Proteomes" id="UP001199106">
    <property type="component" value="Unassembled WGS sequence"/>
</dbReference>
<evidence type="ECO:0000313" key="2">
    <source>
        <dbReference type="Proteomes" id="UP001199106"/>
    </source>
</evidence>
<organism evidence="1 2">
    <name type="scientific">Alternaria panax</name>
    <dbReference type="NCBI Taxonomy" id="48097"/>
    <lineage>
        <taxon>Eukaryota</taxon>
        <taxon>Fungi</taxon>
        <taxon>Dikarya</taxon>
        <taxon>Ascomycota</taxon>
        <taxon>Pezizomycotina</taxon>
        <taxon>Dothideomycetes</taxon>
        <taxon>Pleosporomycetidae</taxon>
        <taxon>Pleosporales</taxon>
        <taxon>Pleosporineae</taxon>
        <taxon>Pleosporaceae</taxon>
        <taxon>Alternaria</taxon>
        <taxon>Alternaria sect. Panax</taxon>
    </lineage>
</organism>
<keyword evidence="2" id="KW-1185">Reference proteome</keyword>
<comment type="caution">
    <text evidence="1">The sequence shown here is derived from an EMBL/GenBank/DDBJ whole genome shotgun (WGS) entry which is preliminary data.</text>
</comment>
<dbReference type="EMBL" id="JAANER010000003">
    <property type="protein sequence ID" value="KAG9192452.1"/>
    <property type="molecule type" value="Genomic_DNA"/>
</dbReference>
<dbReference type="AlphaFoldDB" id="A0AAD4IDA1"/>
<name>A0AAD4IDA1_9PLEO</name>
<gene>
    <name evidence="1" type="ORF">G6011_11186</name>
</gene>
<protein>
    <submittedName>
        <fullName evidence="1">Uncharacterized protein</fullName>
    </submittedName>
</protein>
<evidence type="ECO:0000313" key="1">
    <source>
        <dbReference type="EMBL" id="KAG9192452.1"/>
    </source>
</evidence>
<accession>A0AAD4IDA1</accession>
<reference evidence="1" key="1">
    <citation type="submission" date="2021-07" db="EMBL/GenBank/DDBJ databases">
        <title>Genome Resource of American Ginseng Black Spot Pathogen Alternaria panax.</title>
        <authorList>
            <person name="Qiu C."/>
            <person name="Wang W."/>
            <person name="Liu Z."/>
        </authorList>
    </citation>
    <scope>NUCLEOTIDE SEQUENCE</scope>
    <source>
        <strain evidence="1">BNCC115425</strain>
    </source>
</reference>
<dbReference type="SUPFAM" id="SSF56112">
    <property type="entry name" value="Protein kinase-like (PK-like)"/>
    <property type="match status" value="1"/>
</dbReference>